<dbReference type="EMBL" id="BROH01000002">
    <property type="protein sequence ID" value="GKY87185.1"/>
    <property type="molecule type" value="Genomic_DNA"/>
</dbReference>
<proteinExistence type="predicted"/>
<sequence>MKQIILVLAILIAWAFPMDAQDDGVVRAGMNAHLAAWLGDGTRVLGSAPAVLQAICPADVVHELIAPEWGGDDV</sequence>
<dbReference type="Proteomes" id="UP001144205">
    <property type="component" value="Unassembled WGS sequence"/>
</dbReference>
<comment type="caution">
    <text evidence="1">The sequence shown here is derived from an EMBL/GenBank/DDBJ whole genome shotgun (WGS) entry which is preliminary data.</text>
</comment>
<reference evidence="1" key="1">
    <citation type="journal article" date="2023" name="Int. J. Syst. Evol. Microbiol.">
        <title>Sinisalibacter aestuarii sp. nov., isolated from estuarine sediment of the Arakawa River.</title>
        <authorList>
            <person name="Arafat S.T."/>
            <person name="Hirano S."/>
            <person name="Sato A."/>
            <person name="Takeuchi K."/>
            <person name="Yasuda T."/>
            <person name="Terahara T."/>
            <person name="Hamada M."/>
            <person name="Kobayashi T."/>
        </authorList>
    </citation>
    <scope>NUCLEOTIDE SEQUENCE</scope>
    <source>
        <strain evidence="1">B-399</strain>
    </source>
</reference>
<accession>A0ABQ5LQA2</accession>
<organism evidence="1 2">
    <name type="scientific">Sinisalibacter aestuarii</name>
    <dbReference type="NCBI Taxonomy" id="2949426"/>
    <lineage>
        <taxon>Bacteria</taxon>
        <taxon>Pseudomonadati</taxon>
        <taxon>Pseudomonadota</taxon>
        <taxon>Alphaproteobacteria</taxon>
        <taxon>Rhodobacterales</taxon>
        <taxon>Roseobacteraceae</taxon>
        <taxon>Sinisalibacter</taxon>
    </lineage>
</organism>
<name>A0ABQ5LQA2_9RHOB</name>
<dbReference type="RefSeq" id="WP_281841178.1">
    <property type="nucleotide sequence ID" value="NZ_BROH01000002.1"/>
</dbReference>
<evidence type="ECO:0000313" key="2">
    <source>
        <dbReference type="Proteomes" id="UP001144205"/>
    </source>
</evidence>
<gene>
    <name evidence="1" type="ORF">STA1M1_10540</name>
</gene>
<keyword evidence="2" id="KW-1185">Reference proteome</keyword>
<protein>
    <submittedName>
        <fullName evidence="1">Uncharacterized protein</fullName>
    </submittedName>
</protein>
<evidence type="ECO:0000313" key="1">
    <source>
        <dbReference type="EMBL" id="GKY87185.1"/>
    </source>
</evidence>